<dbReference type="PANTHER" id="PTHR42693:SF42">
    <property type="entry name" value="ARYLSULFATASE G"/>
    <property type="match status" value="1"/>
</dbReference>
<dbReference type="PROSITE" id="PS00149">
    <property type="entry name" value="SULFATASE_2"/>
    <property type="match status" value="1"/>
</dbReference>
<dbReference type="GO" id="GO:0046872">
    <property type="term" value="F:metal ion binding"/>
    <property type="evidence" value="ECO:0007669"/>
    <property type="project" value="UniProtKB-KW"/>
</dbReference>
<dbReference type="Proteomes" id="UP000219559">
    <property type="component" value="Unassembled WGS sequence"/>
</dbReference>
<dbReference type="Gene3D" id="3.40.720.10">
    <property type="entry name" value="Alkaline Phosphatase, subunit A"/>
    <property type="match status" value="1"/>
</dbReference>
<evidence type="ECO:0000259" key="7">
    <source>
        <dbReference type="Pfam" id="PF00884"/>
    </source>
</evidence>
<dbReference type="AlphaFoldDB" id="A0A2A4G6T1"/>
<reference evidence="8 9" key="1">
    <citation type="submission" date="2017-04" db="EMBL/GenBank/DDBJ databases">
        <title>A new member of the family Flavobacteriaceae isolated from ascidians.</title>
        <authorList>
            <person name="Chen L."/>
        </authorList>
    </citation>
    <scope>NUCLEOTIDE SEQUENCE [LARGE SCALE GENOMIC DNA]</scope>
    <source>
        <strain evidence="8 9">HQA918</strain>
    </source>
</reference>
<accession>A0A2A4G6T1</accession>
<name>A0A2A4G6T1_9FLAO</name>
<keyword evidence="4" id="KW-0732">Signal</keyword>
<comment type="cofactor">
    <cofactor evidence="1">
        <name>Ca(2+)</name>
        <dbReference type="ChEBI" id="CHEBI:29108"/>
    </cofactor>
</comment>
<feature type="domain" description="Sulfatase N-terminal" evidence="7">
    <location>
        <begin position="38"/>
        <end position="382"/>
    </location>
</feature>
<proteinExistence type="inferred from homology"/>
<dbReference type="CDD" id="cd16144">
    <property type="entry name" value="ARS_like"/>
    <property type="match status" value="1"/>
</dbReference>
<keyword evidence="9" id="KW-1185">Reference proteome</keyword>
<organism evidence="8 9">
    <name type="scientific">Sediminicola luteus</name>
    <dbReference type="NCBI Taxonomy" id="319238"/>
    <lineage>
        <taxon>Bacteria</taxon>
        <taxon>Pseudomonadati</taxon>
        <taxon>Bacteroidota</taxon>
        <taxon>Flavobacteriia</taxon>
        <taxon>Flavobacteriales</taxon>
        <taxon>Flavobacteriaceae</taxon>
        <taxon>Sediminicola</taxon>
    </lineage>
</organism>
<dbReference type="PANTHER" id="PTHR42693">
    <property type="entry name" value="ARYLSULFATASE FAMILY MEMBER"/>
    <property type="match status" value="1"/>
</dbReference>
<keyword evidence="6" id="KW-0106">Calcium</keyword>
<keyword evidence="3" id="KW-0479">Metal-binding</keyword>
<dbReference type="InterPro" id="IPR000917">
    <property type="entry name" value="Sulfatase_N"/>
</dbReference>
<dbReference type="InterPro" id="IPR024607">
    <property type="entry name" value="Sulfatase_CS"/>
</dbReference>
<keyword evidence="5" id="KW-0378">Hydrolase</keyword>
<comment type="similarity">
    <text evidence="2">Belongs to the sulfatase family.</text>
</comment>
<sequence length="536" mass="60208">MPYRVPKTVLPISIVFLSLLVNFSCKEKQTQNAKPAQPNFLVILVDDLGYSDLGCLGSTYYETPNIDGLAAKGVTFTNGYAACQVCSPSRASIMSGKLPARHGITDYIGAKTGTEWRKAKRETQLLPPEYVTHLPHEYTTLPEALKEGGYRTFFAGKWHLGSEGSYPEDHGFDVNQGGYEKGGPYSGGYFSPFNNPKMTDYPEEKGMSLSMKLAKETSKFIAEHKESPFLAFLSFYAVHGPIQTTQQKWKKYRDKAEAMGIAETGFEMERRLPIRKQQDNPVYGGLIEQMDEAVGHVLETLKAQGLADNTVVIFTSDNGGVASGDNYSSNMLDLRGGKGYQWEGGIKVPFIVYTPWLTTKGTVNETPVIGTDLYPTLLDLAGLPARPQEHQDGLSLVNALDGKGLSKRPLYWHYPHYGNQGGDPSSVIRQGDWKLIHYWEDDTDELYRLKEDPSEQNDLAQQHPKTTQKLRTQLLEWLDSVGANKAVQDPEYSEARFKQKEAWFRDTLMPRLENGRKKMLETDWQPNADWWGSKTD</sequence>
<dbReference type="OrthoDB" id="9765065at2"/>
<evidence type="ECO:0000313" key="8">
    <source>
        <dbReference type="EMBL" id="PCE64679.1"/>
    </source>
</evidence>
<evidence type="ECO:0000256" key="3">
    <source>
        <dbReference type="ARBA" id="ARBA00022723"/>
    </source>
</evidence>
<evidence type="ECO:0000256" key="2">
    <source>
        <dbReference type="ARBA" id="ARBA00008779"/>
    </source>
</evidence>
<protein>
    <submittedName>
        <fullName evidence="8">Sulfatase</fullName>
    </submittedName>
</protein>
<dbReference type="EMBL" id="NBWU01000002">
    <property type="protein sequence ID" value="PCE64679.1"/>
    <property type="molecule type" value="Genomic_DNA"/>
</dbReference>
<evidence type="ECO:0000313" key="9">
    <source>
        <dbReference type="Proteomes" id="UP000219559"/>
    </source>
</evidence>
<dbReference type="Pfam" id="PF00884">
    <property type="entry name" value="Sulfatase"/>
    <property type="match status" value="1"/>
</dbReference>
<dbReference type="InterPro" id="IPR017850">
    <property type="entry name" value="Alkaline_phosphatase_core_sf"/>
</dbReference>
<comment type="caution">
    <text evidence="8">The sequence shown here is derived from an EMBL/GenBank/DDBJ whole genome shotgun (WGS) entry which is preliminary data.</text>
</comment>
<dbReference type="SUPFAM" id="SSF53649">
    <property type="entry name" value="Alkaline phosphatase-like"/>
    <property type="match status" value="1"/>
</dbReference>
<dbReference type="RefSeq" id="WP_097439960.1">
    <property type="nucleotide sequence ID" value="NZ_KZ300476.1"/>
</dbReference>
<evidence type="ECO:0000256" key="1">
    <source>
        <dbReference type="ARBA" id="ARBA00001913"/>
    </source>
</evidence>
<dbReference type="InterPro" id="IPR050738">
    <property type="entry name" value="Sulfatase"/>
</dbReference>
<dbReference type="GO" id="GO:0004065">
    <property type="term" value="F:arylsulfatase activity"/>
    <property type="evidence" value="ECO:0007669"/>
    <property type="project" value="TreeGrafter"/>
</dbReference>
<evidence type="ECO:0000256" key="6">
    <source>
        <dbReference type="ARBA" id="ARBA00022837"/>
    </source>
</evidence>
<gene>
    <name evidence="8" type="ORF">B7P33_05770</name>
</gene>
<evidence type="ECO:0000256" key="4">
    <source>
        <dbReference type="ARBA" id="ARBA00022729"/>
    </source>
</evidence>
<evidence type="ECO:0000256" key="5">
    <source>
        <dbReference type="ARBA" id="ARBA00022801"/>
    </source>
</evidence>
<dbReference type="Gene3D" id="3.30.1120.10">
    <property type="match status" value="1"/>
</dbReference>